<dbReference type="InterPro" id="IPR050825">
    <property type="entry name" value="RBM42_RBP45_47-like"/>
</dbReference>
<dbReference type="InterPro" id="IPR035979">
    <property type="entry name" value="RBD_domain_sf"/>
</dbReference>
<name>A0AAI9T0X5_9ASCO</name>
<sequence length="166" mass="18658">MPPSSNTSKVRKPQSNTFDGKHISAKKAASYLHSVKEQNNLLSNVTRIVSPTQTNSPTTITTTTVTRDEPNWNKKHFRLFVGNLGPDATDELLRNAFQKYTTLSNVHVPIDSKSKKPRGFGFVAFASANDYLQAFKDMNGKYIGQYPVQLKRAESNVPKKQKKMKQ</sequence>
<accession>A0AAI9T0X5</accession>
<evidence type="ECO:0000256" key="2">
    <source>
        <dbReference type="PROSITE-ProRule" id="PRU00176"/>
    </source>
</evidence>
<dbReference type="InterPro" id="IPR000504">
    <property type="entry name" value="RRM_dom"/>
</dbReference>
<evidence type="ECO:0000313" key="5">
    <source>
        <dbReference type="Proteomes" id="UP001202479"/>
    </source>
</evidence>
<dbReference type="SMART" id="SM00360">
    <property type="entry name" value="RRM"/>
    <property type="match status" value="1"/>
</dbReference>
<dbReference type="Proteomes" id="UP001202479">
    <property type="component" value="Unassembled WGS sequence"/>
</dbReference>
<organism evidence="4 5">
    <name type="scientific">Candida oxycetoniae</name>
    <dbReference type="NCBI Taxonomy" id="497107"/>
    <lineage>
        <taxon>Eukaryota</taxon>
        <taxon>Fungi</taxon>
        <taxon>Dikarya</taxon>
        <taxon>Ascomycota</taxon>
        <taxon>Saccharomycotina</taxon>
        <taxon>Pichiomycetes</taxon>
        <taxon>Debaryomycetaceae</taxon>
        <taxon>Candida/Lodderomyces clade</taxon>
        <taxon>Candida</taxon>
    </lineage>
</organism>
<keyword evidence="5" id="KW-1185">Reference proteome</keyword>
<gene>
    <name evidence="4" type="ORF">KGF56_000876</name>
</gene>
<feature type="domain" description="RRM" evidence="3">
    <location>
        <begin position="77"/>
        <end position="155"/>
    </location>
</feature>
<proteinExistence type="predicted"/>
<dbReference type="GeneID" id="73378493"/>
<dbReference type="AlphaFoldDB" id="A0AAI9T0X5"/>
<evidence type="ECO:0000259" key="3">
    <source>
        <dbReference type="PROSITE" id="PS50102"/>
    </source>
</evidence>
<dbReference type="EMBL" id="JAHUZD010000024">
    <property type="protein sequence ID" value="KAI3406395.1"/>
    <property type="molecule type" value="Genomic_DNA"/>
</dbReference>
<evidence type="ECO:0000313" key="4">
    <source>
        <dbReference type="EMBL" id="KAI3406395.1"/>
    </source>
</evidence>
<dbReference type="SUPFAM" id="SSF54928">
    <property type="entry name" value="RNA-binding domain, RBD"/>
    <property type="match status" value="1"/>
</dbReference>
<dbReference type="Gene3D" id="3.30.70.330">
    <property type="match status" value="1"/>
</dbReference>
<keyword evidence="1 2" id="KW-0694">RNA-binding</keyword>
<comment type="caution">
    <text evidence="4">The sequence shown here is derived from an EMBL/GenBank/DDBJ whole genome shotgun (WGS) entry which is preliminary data.</text>
</comment>
<evidence type="ECO:0000256" key="1">
    <source>
        <dbReference type="ARBA" id="ARBA00022884"/>
    </source>
</evidence>
<dbReference type="PROSITE" id="PS50102">
    <property type="entry name" value="RRM"/>
    <property type="match status" value="1"/>
</dbReference>
<protein>
    <recommendedName>
        <fullName evidence="3">RRM domain-containing protein</fullName>
    </recommendedName>
</protein>
<dbReference type="RefSeq" id="XP_049182140.1">
    <property type="nucleotide sequence ID" value="XM_049326830.1"/>
</dbReference>
<reference evidence="4" key="1">
    <citation type="journal article" date="2022" name="DNA Res.">
        <title>Genome analysis of five recently described species of the CUG-Ser clade uncovers Candida theae as a new hybrid lineage with pathogenic potential in the Candida parapsilosis species complex.</title>
        <authorList>
            <person name="Mixao V."/>
            <person name="Del Olmo V."/>
            <person name="Hegedusova E."/>
            <person name="Saus E."/>
            <person name="Pryszcz L."/>
            <person name="Cillingova A."/>
            <person name="Nosek J."/>
            <person name="Gabaldon T."/>
        </authorList>
    </citation>
    <scope>NUCLEOTIDE SEQUENCE</scope>
    <source>
        <strain evidence="4">CBS 10844</strain>
    </source>
</reference>
<dbReference type="Pfam" id="PF00076">
    <property type="entry name" value="RRM_1"/>
    <property type="match status" value="1"/>
</dbReference>
<dbReference type="PANTHER" id="PTHR47640">
    <property type="entry name" value="TRNA SELENOCYSTEINE 1-ASSOCIATED PROTEIN 1-RELATED-RELATED"/>
    <property type="match status" value="1"/>
</dbReference>
<dbReference type="GO" id="GO:0003729">
    <property type="term" value="F:mRNA binding"/>
    <property type="evidence" value="ECO:0007669"/>
    <property type="project" value="InterPro"/>
</dbReference>
<dbReference type="InterPro" id="IPR012677">
    <property type="entry name" value="Nucleotide-bd_a/b_plait_sf"/>
</dbReference>